<dbReference type="EMBL" id="JAOB01000090">
    <property type="protein sequence ID" value="EUA08653.1"/>
    <property type="molecule type" value="Genomic_DNA"/>
</dbReference>
<name>X7YQ67_MYCXE</name>
<feature type="transmembrane region" description="Helical" evidence="1">
    <location>
        <begin position="28"/>
        <end position="51"/>
    </location>
</feature>
<feature type="transmembrane region" description="Helical" evidence="1">
    <location>
        <begin position="80"/>
        <end position="99"/>
    </location>
</feature>
<proteinExistence type="predicted"/>
<keyword evidence="1" id="KW-1133">Transmembrane helix</keyword>
<dbReference type="AlphaFoldDB" id="X7YQ67"/>
<reference evidence="2" key="1">
    <citation type="submission" date="2014-01" db="EMBL/GenBank/DDBJ databases">
        <authorList>
            <person name="Brown-Elliot B."/>
            <person name="Wallace R."/>
            <person name="Lenaerts A."/>
            <person name="Ordway D."/>
            <person name="DeGroote M.A."/>
            <person name="Parker T."/>
            <person name="Sizemore C."/>
            <person name="Tallon L.J."/>
            <person name="Sadzewicz L.K."/>
            <person name="Sengamalay N."/>
            <person name="Fraser C.M."/>
            <person name="Hine E."/>
            <person name="Shefchek K.A."/>
            <person name="Das S.P."/>
            <person name="Tettelin H."/>
        </authorList>
    </citation>
    <scope>NUCLEOTIDE SEQUENCE [LARGE SCALE GENOMIC DNA]</scope>
    <source>
        <strain evidence="2">4042</strain>
    </source>
</reference>
<evidence type="ECO:0000256" key="1">
    <source>
        <dbReference type="SAM" id="Phobius"/>
    </source>
</evidence>
<feature type="transmembrane region" description="Helical" evidence="1">
    <location>
        <begin position="167"/>
        <end position="184"/>
    </location>
</feature>
<organism evidence="2">
    <name type="scientific">Mycobacterium xenopi 4042</name>
    <dbReference type="NCBI Taxonomy" id="1299334"/>
    <lineage>
        <taxon>Bacteria</taxon>
        <taxon>Bacillati</taxon>
        <taxon>Actinomycetota</taxon>
        <taxon>Actinomycetes</taxon>
        <taxon>Mycobacteriales</taxon>
        <taxon>Mycobacteriaceae</taxon>
        <taxon>Mycobacterium</taxon>
    </lineage>
</organism>
<sequence>MLLHVYEVLLVPTYAAVLPMITRRKAAVTWWAITSGAVVAALTPFMLFAHAQRYQVAWIFPINWHNVIDVTQHQYFDNSVPFAVLAAVLIVAAVTLRIAKGQRPVGKTRELLLICAAWMAIPTAVSLAYSAISEPMYYARYLFFTAPAMAVVLAVCIVTITTNPRAVTAMLIGLALAALPHYLWSQRSPFAKEGWDYSQVADVVTAHAAPGTVFWSTTPCSGHPDRSAHCWPPGRPLFDRW</sequence>
<keyword evidence="1" id="KW-0472">Membrane</keyword>
<keyword evidence="1" id="KW-0812">Transmembrane</keyword>
<evidence type="ECO:0000313" key="2">
    <source>
        <dbReference type="EMBL" id="EUA08653.1"/>
    </source>
</evidence>
<accession>X7YQ67</accession>
<feature type="transmembrane region" description="Helical" evidence="1">
    <location>
        <begin position="138"/>
        <end position="160"/>
    </location>
</feature>
<feature type="transmembrane region" description="Helical" evidence="1">
    <location>
        <begin position="111"/>
        <end position="132"/>
    </location>
</feature>
<comment type="caution">
    <text evidence="2">The sequence shown here is derived from an EMBL/GenBank/DDBJ whole genome shotgun (WGS) entry which is preliminary data.</text>
</comment>
<protein>
    <submittedName>
        <fullName evidence="2">Putative membrane protein</fullName>
    </submittedName>
</protein>
<gene>
    <name evidence="2" type="ORF">I553_9709</name>
</gene>
<dbReference type="PATRIC" id="fig|1299334.3.peg.9200"/>